<evidence type="ECO:0000256" key="4">
    <source>
        <dbReference type="ARBA" id="ARBA00022605"/>
    </source>
</evidence>
<name>D3P9R5_DEFDS</name>
<feature type="chain" id="PRO_5023458658" description="Arginine biosynthesis bifunctional protein ArgJ beta chain" evidence="9">
    <location>
        <begin position="190"/>
        <end position="402"/>
    </location>
</feature>
<dbReference type="GO" id="GO:0006592">
    <property type="term" value="P:ornithine biosynthetic process"/>
    <property type="evidence" value="ECO:0007669"/>
    <property type="project" value="TreeGrafter"/>
</dbReference>
<comment type="catalytic activity">
    <reaction evidence="8 9">
        <text>N(2)-acetyl-L-ornithine + L-glutamate = N-acetyl-L-glutamate + L-ornithine</text>
        <dbReference type="Rhea" id="RHEA:15349"/>
        <dbReference type="ChEBI" id="CHEBI:29985"/>
        <dbReference type="ChEBI" id="CHEBI:44337"/>
        <dbReference type="ChEBI" id="CHEBI:46911"/>
        <dbReference type="ChEBI" id="CHEBI:57805"/>
        <dbReference type="EC" id="2.3.1.35"/>
    </reaction>
</comment>
<dbReference type="Proteomes" id="UP000001520">
    <property type="component" value="Chromosome"/>
</dbReference>
<dbReference type="SUPFAM" id="SSF56266">
    <property type="entry name" value="DmpA/ArgJ-like"/>
    <property type="match status" value="1"/>
</dbReference>
<feature type="active site" description="Nucleophile" evidence="9">
    <location>
        <position position="190"/>
    </location>
</feature>
<dbReference type="GO" id="GO:0004042">
    <property type="term" value="F:L-glutamate N-acetyltransferase activity"/>
    <property type="evidence" value="ECO:0007669"/>
    <property type="project" value="UniProtKB-UniRule"/>
</dbReference>
<dbReference type="InterPro" id="IPR016117">
    <property type="entry name" value="ArgJ-like_dom_sf"/>
</dbReference>
<comment type="catalytic activity">
    <reaction evidence="9">
        <text>L-glutamate + acetyl-CoA = N-acetyl-L-glutamate + CoA + H(+)</text>
        <dbReference type="Rhea" id="RHEA:24292"/>
        <dbReference type="ChEBI" id="CHEBI:15378"/>
        <dbReference type="ChEBI" id="CHEBI:29985"/>
        <dbReference type="ChEBI" id="CHEBI:44337"/>
        <dbReference type="ChEBI" id="CHEBI:57287"/>
        <dbReference type="ChEBI" id="CHEBI:57288"/>
        <dbReference type="EC" id="2.3.1.1"/>
    </reaction>
</comment>
<dbReference type="eggNOG" id="COG1364">
    <property type="taxonomic scope" value="Bacteria"/>
</dbReference>
<dbReference type="RefSeq" id="WP_013008700.1">
    <property type="nucleotide sequence ID" value="NC_013939.1"/>
</dbReference>
<evidence type="ECO:0000256" key="1">
    <source>
        <dbReference type="ARBA" id="ARBA00006774"/>
    </source>
</evidence>
<organism evidence="10 11">
    <name type="scientific">Deferribacter desulfuricans (strain DSM 14783 / JCM 11476 / NBRC 101012 / SSM1)</name>
    <dbReference type="NCBI Taxonomy" id="639282"/>
    <lineage>
        <taxon>Bacteria</taxon>
        <taxon>Pseudomonadati</taxon>
        <taxon>Deferribacterota</taxon>
        <taxon>Deferribacteres</taxon>
        <taxon>Deferribacterales</taxon>
        <taxon>Deferribacteraceae</taxon>
        <taxon>Deferribacter</taxon>
    </lineage>
</organism>
<dbReference type="FunFam" id="3.60.70.12:FF:000001">
    <property type="entry name" value="Arginine biosynthesis bifunctional protein ArgJ, chloroplastic"/>
    <property type="match status" value="1"/>
</dbReference>
<comment type="pathway">
    <text evidence="9">Amino-acid biosynthesis; L-arginine biosynthesis; L-ornithine and N-acetyl-L-glutamate from L-glutamate and N(2)-acetyl-L-ornithine (cyclic): step 1/1.</text>
</comment>
<dbReference type="InterPro" id="IPR002813">
    <property type="entry name" value="Arg_biosynth_ArgJ"/>
</dbReference>
<feature type="binding site" evidence="9">
    <location>
        <position position="179"/>
    </location>
    <ligand>
        <name>substrate</name>
    </ligand>
</feature>
<dbReference type="FunFam" id="3.10.20.340:FF:000001">
    <property type="entry name" value="Arginine biosynthesis bifunctional protein ArgJ, chloroplastic"/>
    <property type="match status" value="1"/>
</dbReference>
<keyword evidence="9" id="KW-0511">Multifunctional enzyme</keyword>
<gene>
    <name evidence="9 10" type="primary">argJ</name>
    <name evidence="10" type="ordered locus">DEFDS_2004</name>
</gene>
<comment type="pathway">
    <text evidence="9">Amino-acid biosynthesis; L-arginine biosynthesis; N(2)-acetyl-L-ornithine from L-glutamate: step 1/4.</text>
</comment>
<dbReference type="GO" id="GO:0006526">
    <property type="term" value="P:L-arginine biosynthetic process"/>
    <property type="evidence" value="ECO:0007669"/>
    <property type="project" value="UniProtKB-UniRule"/>
</dbReference>
<dbReference type="AlphaFoldDB" id="D3P9R5"/>
<dbReference type="Pfam" id="PF01960">
    <property type="entry name" value="ArgJ"/>
    <property type="match status" value="1"/>
</dbReference>
<feature type="site" description="Involved in the stabilization of negative charge on the oxyanion by the formation of the oxyanion hole" evidence="9">
    <location>
        <position position="118"/>
    </location>
</feature>
<evidence type="ECO:0000256" key="2">
    <source>
        <dbReference type="ARBA" id="ARBA00011475"/>
    </source>
</evidence>
<protein>
    <recommendedName>
        <fullName evidence="9">Arginine biosynthesis bifunctional protein ArgJ</fullName>
    </recommendedName>
    <domain>
        <recommendedName>
            <fullName evidence="9">Glutamate N-acetyltransferase</fullName>
            <ecNumber evidence="9">2.3.1.35</ecNumber>
        </recommendedName>
        <alternativeName>
            <fullName evidence="9">Ornithine acetyltransferase</fullName>
            <shortName evidence="9">OATase</shortName>
        </alternativeName>
        <alternativeName>
            <fullName evidence="9">Ornithine transacetylase</fullName>
        </alternativeName>
    </domain>
    <domain>
        <recommendedName>
            <fullName evidence="9">Amino-acid acetyltransferase</fullName>
            <ecNumber evidence="9">2.3.1.1</ecNumber>
        </recommendedName>
        <alternativeName>
            <fullName evidence="9">N-acetylglutamate synthase</fullName>
            <shortName evidence="9">AGSase</shortName>
        </alternativeName>
    </domain>
    <component>
        <recommendedName>
            <fullName evidence="9">Arginine biosynthesis bifunctional protein ArgJ alpha chain</fullName>
        </recommendedName>
    </component>
    <component>
        <recommendedName>
            <fullName evidence="9">Arginine biosynthesis bifunctional protein ArgJ beta chain</fullName>
        </recommendedName>
    </component>
</protein>
<dbReference type="KEGG" id="ddf:DEFDS_2004"/>
<evidence type="ECO:0000256" key="5">
    <source>
        <dbReference type="ARBA" id="ARBA00022679"/>
    </source>
</evidence>
<feature type="binding site" evidence="9">
    <location>
        <position position="402"/>
    </location>
    <ligand>
        <name>substrate</name>
    </ligand>
</feature>
<comment type="subcellular location">
    <subcellularLocation>
        <location evidence="9">Cytoplasm</location>
    </subcellularLocation>
</comment>
<comment type="subunit">
    <text evidence="2 9">Heterotetramer of two alpha and two beta chains.</text>
</comment>
<keyword evidence="3 9" id="KW-0055">Arginine biosynthesis</keyword>
<evidence type="ECO:0000256" key="3">
    <source>
        <dbReference type="ARBA" id="ARBA00022571"/>
    </source>
</evidence>
<dbReference type="EC" id="2.3.1.35" evidence="9"/>
<keyword evidence="6 9" id="KW-0068">Autocatalytic cleavage</keyword>
<dbReference type="NCBIfam" id="TIGR00120">
    <property type="entry name" value="ArgJ"/>
    <property type="match status" value="1"/>
</dbReference>
<evidence type="ECO:0000256" key="6">
    <source>
        <dbReference type="ARBA" id="ARBA00022813"/>
    </source>
</evidence>
<keyword evidence="9" id="KW-0963">Cytoplasm</keyword>
<dbReference type="PANTHER" id="PTHR23100">
    <property type="entry name" value="ARGININE BIOSYNTHESIS BIFUNCTIONAL PROTEIN ARGJ"/>
    <property type="match status" value="1"/>
</dbReference>
<feature type="binding site" evidence="9">
    <location>
        <position position="153"/>
    </location>
    <ligand>
        <name>substrate</name>
    </ligand>
</feature>
<evidence type="ECO:0000313" key="10">
    <source>
        <dbReference type="EMBL" id="BAI81455.1"/>
    </source>
</evidence>
<keyword evidence="7 9" id="KW-0012">Acyltransferase</keyword>
<keyword evidence="4 9" id="KW-0028">Amino-acid biosynthesis</keyword>
<feature type="site" description="Involved in the stabilization of negative charge on the oxyanion by the formation of the oxyanion hole" evidence="9">
    <location>
        <position position="117"/>
    </location>
</feature>
<dbReference type="EC" id="2.3.1.1" evidence="9"/>
<dbReference type="EMBL" id="AP011529">
    <property type="protein sequence ID" value="BAI81455.1"/>
    <property type="molecule type" value="Genomic_DNA"/>
</dbReference>
<proteinExistence type="inferred from homology"/>
<feature type="chain" id="PRO_5023458659" description="Arginine biosynthesis bifunctional protein ArgJ alpha chain" evidence="9">
    <location>
        <begin position="1"/>
        <end position="189"/>
    </location>
</feature>
<dbReference type="PANTHER" id="PTHR23100:SF0">
    <property type="entry name" value="ARGININE BIOSYNTHESIS BIFUNCTIONAL PROTEIN ARGJ, MITOCHONDRIAL"/>
    <property type="match status" value="1"/>
</dbReference>
<dbReference type="GO" id="GO:0005737">
    <property type="term" value="C:cytoplasm"/>
    <property type="evidence" value="ECO:0007669"/>
    <property type="project" value="UniProtKB-SubCell"/>
</dbReference>
<keyword evidence="11" id="KW-1185">Reference proteome</keyword>
<dbReference type="HAMAP" id="MF_01106">
    <property type="entry name" value="ArgJ"/>
    <property type="match status" value="1"/>
</dbReference>
<dbReference type="CDD" id="cd02152">
    <property type="entry name" value="OAT"/>
    <property type="match status" value="1"/>
</dbReference>
<evidence type="ECO:0000256" key="8">
    <source>
        <dbReference type="ARBA" id="ARBA00049439"/>
    </source>
</evidence>
<feature type="binding site" evidence="9">
    <location>
        <position position="190"/>
    </location>
    <ligand>
        <name>substrate</name>
    </ligand>
</feature>
<dbReference type="OrthoDB" id="9804242at2"/>
<feature type="binding site" evidence="9">
    <location>
        <position position="274"/>
    </location>
    <ligand>
        <name>substrate</name>
    </ligand>
</feature>
<dbReference type="InterPro" id="IPR042195">
    <property type="entry name" value="ArgJ_beta_C"/>
</dbReference>
<evidence type="ECO:0000313" key="11">
    <source>
        <dbReference type="Proteomes" id="UP000001520"/>
    </source>
</evidence>
<dbReference type="UniPathway" id="UPA00068">
    <property type="reaction ID" value="UER00106"/>
</dbReference>
<accession>D3P9R5</accession>
<dbReference type="NCBIfam" id="NF003802">
    <property type="entry name" value="PRK05388.1"/>
    <property type="match status" value="1"/>
</dbReference>
<keyword evidence="5 9" id="KW-0808">Transferase</keyword>
<evidence type="ECO:0000256" key="9">
    <source>
        <dbReference type="HAMAP-Rule" id="MF_01106"/>
    </source>
</evidence>
<feature type="site" description="Cleavage; by autolysis" evidence="9">
    <location>
        <begin position="189"/>
        <end position="190"/>
    </location>
</feature>
<dbReference type="Gene3D" id="3.10.20.340">
    <property type="entry name" value="ArgJ beta chain, C-terminal domain"/>
    <property type="match status" value="1"/>
</dbReference>
<dbReference type="HOGENOM" id="CLU_027172_1_0_0"/>
<comment type="similarity">
    <text evidence="1 9">Belongs to the ArgJ family.</text>
</comment>
<reference evidence="10 11" key="1">
    <citation type="journal article" date="2010" name="DNA Res.">
        <title>Bacterial lifestyle in a deep-sea hydrothermal vent chimney revealed by the genome sequence of the thermophilic bacterium Deferribacter desulfuricans SSM1.</title>
        <authorList>
            <person name="Takaki Y."/>
            <person name="Shimamura S."/>
            <person name="Nakagawa S."/>
            <person name="Fukuhara Y."/>
            <person name="Horikawa H."/>
            <person name="Ankai A."/>
            <person name="Harada T."/>
            <person name="Hosoyama A."/>
            <person name="Oguchi A."/>
            <person name="Fukui S."/>
            <person name="Fujita N."/>
            <person name="Takami H."/>
            <person name="Takai K."/>
        </authorList>
    </citation>
    <scope>NUCLEOTIDE SEQUENCE [LARGE SCALE GENOMIC DNA]</scope>
    <source>
        <strain evidence="11">DSM 14783 / JCM 11476 / NBRC 101012 / SSM1</strain>
    </source>
</reference>
<comment type="function">
    <text evidence="9">Catalyzes two activities which are involved in the cyclic version of arginine biosynthesis: the synthesis of N-acetylglutamate from glutamate and acetyl-CoA as the acetyl donor, and of ornithine by transacetylation between N(2)-acetylornithine and glutamate.</text>
</comment>
<dbReference type="Gene3D" id="3.60.70.12">
    <property type="entry name" value="L-amino peptidase D-ALA esterase/amidase"/>
    <property type="match status" value="1"/>
</dbReference>
<dbReference type="STRING" id="639282.DEFDS_2004"/>
<feature type="binding site" evidence="9">
    <location>
        <position position="397"/>
    </location>
    <ligand>
        <name>substrate</name>
    </ligand>
</feature>
<dbReference type="MEROPS" id="T05.002"/>
<evidence type="ECO:0000256" key="7">
    <source>
        <dbReference type="ARBA" id="ARBA00023315"/>
    </source>
</evidence>
<sequence length="402" mass="43677">MKKINLGGVTTPLGFQSSAICTDIKGNNSAKKDFGLLVSDVPATVSATFTKNRVKAAPVIYDMNLLSEKDEFFGIVINSGNANACTGNQGLKNTETICQAFENKLQLDNKSLLMASTGVIGVQLPVDKMLNYVDEIVDELDDTDNNLAEAILTTDTVVKKSAYLVETGNGAFVVGGIAKGAGMIAPDMATMLAFITTDALVDKNIQDEVLRLAVEDSFNSITVDGDMSTNDSVFLFSNGMSGISVNHSKNLELFKEALKAVCLDLAKMIVKDGEGATKFVSINIKNAKNYEDAKKCAFKIANSPLCKTMFFGSDPNWGRLMATIGSAMIEFEENKVDIFFDDLKYVENGLLISDDLEDKAYEIMKKDSFVITIDLKAGNANKTVYTCDLSYDYVKINADYRT</sequence>
<dbReference type="GO" id="GO:0004358">
    <property type="term" value="F:L-glutamate N-acetyltransferase activity, acting on acetyl-L-ornithine as donor"/>
    <property type="evidence" value="ECO:0007669"/>
    <property type="project" value="UniProtKB-UniRule"/>
</dbReference>